<protein>
    <submittedName>
        <fullName evidence="1">Copper(I)-binding protein</fullName>
    </submittedName>
</protein>
<dbReference type="AlphaFoldDB" id="A0A2U3NRV2"/>
<dbReference type="InterPro" id="IPR007410">
    <property type="entry name" value="LpqE-like"/>
</dbReference>
<organism evidence="1 2">
    <name type="scientific">Mycobacterium rhizamassiliense</name>
    <dbReference type="NCBI Taxonomy" id="1841860"/>
    <lineage>
        <taxon>Bacteria</taxon>
        <taxon>Bacillati</taxon>
        <taxon>Actinomycetota</taxon>
        <taxon>Actinomycetes</taxon>
        <taxon>Mycobacteriales</taxon>
        <taxon>Mycobacteriaceae</taxon>
        <taxon>Mycobacterium</taxon>
    </lineage>
</organism>
<keyword evidence="2" id="KW-1185">Reference proteome</keyword>
<name>A0A2U3NRV2_9MYCO</name>
<dbReference type="Proteomes" id="UP000240988">
    <property type="component" value="Unassembled WGS sequence"/>
</dbReference>
<dbReference type="EMBL" id="FUFA01000004">
    <property type="protein sequence ID" value="SPM34241.1"/>
    <property type="molecule type" value="Genomic_DNA"/>
</dbReference>
<gene>
    <name evidence="1" type="ORF">MRAB57_2055</name>
</gene>
<sequence>VNRIRTGLPIRLSPRVALVGLTALVAMVLSGCGAGQISQTAVQEPAINGNRLTINNVALRNIRIQADQTNDFIQPGRSVELALVAVNQSPDVADRLVSITSDVGPVTLSGDGRLPANGMLFIGKPEGQNVAPGPLDSNTVAKATVNLAKPISNGLTYNFTFTFEKAGQGTVLVPLAAGSAPRQG</sequence>
<accession>A0A2U3NRV2</accession>
<evidence type="ECO:0000313" key="1">
    <source>
        <dbReference type="EMBL" id="SPM34241.1"/>
    </source>
</evidence>
<evidence type="ECO:0000313" key="2">
    <source>
        <dbReference type="Proteomes" id="UP000240988"/>
    </source>
</evidence>
<reference evidence="1 2" key="1">
    <citation type="submission" date="2017-01" db="EMBL/GenBank/DDBJ databases">
        <authorList>
            <consortium name="Urmite Genomes"/>
        </authorList>
    </citation>
    <scope>NUCLEOTIDE SEQUENCE [LARGE SCALE GENOMIC DNA]</scope>
    <source>
        <strain evidence="1 2">AB57</strain>
    </source>
</reference>
<dbReference type="STRING" id="1841860.GCA_900157375_02058"/>
<proteinExistence type="predicted"/>
<feature type="non-terminal residue" evidence="1">
    <location>
        <position position="1"/>
    </location>
</feature>
<dbReference type="Pfam" id="PF04314">
    <property type="entry name" value="PCuAC"/>
    <property type="match status" value="1"/>
</dbReference>